<evidence type="ECO:0000313" key="2">
    <source>
        <dbReference type="EMBL" id="KUH33307.1"/>
    </source>
</evidence>
<gene>
    <name evidence="2" type="ORF">APY94_06540</name>
</gene>
<sequence length="88" mass="10246">MKWREKELAEKVSAYINRAEHYAKERRFEMAYGAYVDALYAIGAYVIFSFPNFALWAGYGQPPNKPLSRKAKEKLKYHNHPYSLLGGQ</sequence>
<keyword evidence="1" id="KW-0812">Transmembrane</keyword>
<protein>
    <submittedName>
        <fullName evidence="2">Uncharacterized protein</fullName>
    </submittedName>
</protein>
<keyword evidence="3" id="KW-1185">Reference proteome</keyword>
<comment type="caution">
    <text evidence="2">The sequence shown here is derived from an EMBL/GenBank/DDBJ whole genome shotgun (WGS) entry which is preliminary data.</text>
</comment>
<organism evidence="2 3">
    <name type="scientific">Thermococcus celericrescens</name>
    <dbReference type="NCBI Taxonomy" id="227598"/>
    <lineage>
        <taxon>Archaea</taxon>
        <taxon>Methanobacteriati</taxon>
        <taxon>Methanobacteriota</taxon>
        <taxon>Thermococci</taxon>
        <taxon>Thermococcales</taxon>
        <taxon>Thermococcaceae</taxon>
        <taxon>Thermococcus</taxon>
    </lineage>
</organism>
<evidence type="ECO:0000256" key="1">
    <source>
        <dbReference type="SAM" id="Phobius"/>
    </source>
</evidence>
<feature type="transmembrane region" description="Helical" evidence="1">
    <location>
        <begin position="38"/>
        <end position="59"/>
    </location>
</feature>
<reference evidence="2 3" key="1">
    <citation type="submission" date="2015-10" db="EMBL/GenBank/DDBJ databases">
        <title>Draft genome sequence of Thermococcus celericrescens strain DSM 17994.</title>
        <authorList>
            <person name="Hong S.-J."/>
            <person name="Park C.-E."/>
            <person name="Shin J.-H."/>
        </authorList>
    </citation>
    <scope>NUCLEOTIDE SEQUENCE [LARGE SCALE GENOMIC DNA]</scope>
    <source>
        <strain evidence="2 3">DSM 17994</strain>
    </source>
</reference>
<dbReference type="Proteomes" id="UP000053462">
    <property type="component" value="Unassembled WGS sequence"/>
</dbReference>
<accession>A0A117ITG3</accession>
<dbReference type="STRING" id="227598.APY94_06540"/>
<dbReference type="AlphaFoldDB" id="A0A117ITG3"/>
<proteinExistence type="predicted"/>
<evidence type="ECO:0000313" key="3">
    <source>
        <dbReference type="Proteomes" id="UP000053462"/>
    </source>
</evidence>
<keyword evidence="1" id="KW-1133">Transmembrane helix</keyword>
<name>A0A117ITG3_9EURY</name>
<keyword evidence="1" id="KW-0472">Membrane</keyword>
<dbReference type="EMBL" id="LLYW01000022">
    <property type="protein sequence ID" value="KUH33307.1"/>
    <property type="molecule type" value="Genomic_DNA"/>
</dbReference>